<evidence type="ECO:0000313" key="3">
    <source>
        <dbReference type="EMBL" id="GBF59227.1"/>
    </source>
</evidence>
<dbReference type="Proteomes" id="UP000245086">
    <property type="component" value="Unassembled WGS sequence"/>
</dbReference>
<proteinExistence type="predicted"/>
<name>A0A2P2EDU1_9PROT</name>
<dbReference type="RefSeq" id="WP_108986117.1">
    <property type="nucleotide sequence ID" value="NZ_BFBR01000011.1"/>
</dbReference>
<evidence type="ECO:0000313" key="4">
    <source>
        <dbReference type="Proteomes" id="UP000245086"/>
    </source>
</evidence>
<dbReference type="InterPro" id="IPR046216">
    <property type="entry name" value="DUF6249"/>
</dbReference>
<reference evidence="3 4" key="1">
    <citation type="journal article" date="2018" name="Genome Announc.">
        <title>Draft Genome Sequence of "Candidatus Phycosocius bacilliformis," an Alphaproteobacterial Ectosymbiont of the Hydrocarbon-Producing Green Alga Botryococcus braunii.</title>
        <authorList>
            <person name="Tanabe Y."/>
            <person name="Yamaguchi H."/>
            <person name="Watanabe M.M."/>
        </authorList>
    </citation>
    <scope>NUCLEOTIDE SEQUENCE [LARGE SCALE GENOMIC DNA]</scope>
    <source>
        <strain evidence="3 4">BOTRYCO-2</strain>
    </source>
</reference>
<evidence type="ECO:0000256" key="1">
    <source>
        <dbReference type="SAM" id="Phobius"/>
    </source>
</evidence>
<keyword evidence="1" id="KW-0812">Transmembrane</keyword>
<comment type="caution">
    <text evidence="3">The sequence shown here is derived from an EMBL/GenBank/DDBJ whole genome shotgun (WGS) entry which is preliminary data.</text>
</comment>
<accession>A0A2P2EDU1</accession>
<feature type="transmembrane region" description="Helical" evidence="1">
    <location>
        <begin position="7"/>
        <end position="26"/>
    </location>
</feature>
<keyword evidence="1" id="KW-0472">Membrane</keyword>
<dbReference type="Pfam" id="PF19762">
    <property type="entry name" value="DUF6249"/>
    <property type="match status" value="1"/>
</dbReference>
<keyword evidence="1" id="KW-1133">Transmembrane helix</keyword>
<dbReference type="AlphaFoldDB" id="A0A2P2EDU1"/>
<organism evidence="3 4">
    <name type="scientific">Candidatus Phycosocius bacilliformis</name>
    <dbReference type="NCBI Taxonomy" id="1445552"/>
    <lineage>
        <taxon>Bacteria</taxon>
        <taxon>Pseudomonadati</taxon>
        <taxon>Pseudomonadota</taxon>
        <taxon>Alphaproteobacteria</taxon>
        <taxon>Caulobacterales</taxon>
        <taxon>Caulobacterales incertae sedis</taxon>
        <taxon>Candidatus Phycosocius</taxon>
    </lineage>
</organism>
<dbReference type="EMBL" id="BFBR01000011">
    <property type="protein sequence ID" value="GBF59227.1"/>
    <property type="molecule type" value="Genomic_DNA"/>
</dbReference>
<sequence>MEMIGELVPFALFACITIGVLAGFYWNLKVREGQQETLRQVIASGQKLDETTLKLMVKAPNSPEMDLRAGVISVMMGFGFCAAGGIAKLTFSDDGSSFGTVLILIGVVLAFTGAGQFLSWHLRRPTPSAAQSNPQ</sequence>
<feature type="transmembrane region" description="Helical" evidence="1">
    <location>
        <begin position="98"/>
        <end position="118"/>
    </location>
</feature>
<gene>
    <name evidence="3" type="ORF">PbB2_02919</name>
</gene>
<keyword evidence="4" id="KW-1185">Reference proteome</keyword>
<evidence type="ECO:0000259" key="2">
    <source>
        <dbReference type="Pfam" id="PF19762"/>
    </source>
</evidence>
<protein>
    <recommendedName>
        <fullName evidence="2">DUF6249 domain-containing protein</fullName>
    </recommendedName>
</protein>
<feature type="domain" description="DUF6249" evidence="2">
    <location>
        <begin position="9"/>
        <end position="123"/>
    </location>
</feature>
<feature type="transmembrane region" description="Helical" evidence="1">
    <location>
        <begin position="67"/>
        <end position="86"/>
    </location>
</feature>